<evidence type="ECO:0000313" key="2">
    <source>
        <dbReference type="Proteomes" id="UP000178129"/>
    </source>
</evidence>
<name>A0A1E1LPJ6_9HELO</name>
<reference evidence="2" key="1">
    <citation type="submission" date="2016-03" db="EMBL/GenBank/DDBJ databases">
        <authorList>
            <person name="Ploux O."/>
        </authorList>
    </citation>
    <scope>NUCLEOTIDE SEQUENCE [LARGE SCALE GENOMIC DNA]</scope>
    <source>
        <strain evidence="2">UK7</strain>
    </source>
</reference>
<proteinExistence type="predicted"/>
<protein>
    <submittedName>
        <fullName evidence="1">Uncharacterized protein</fullName>
    </submittedName>
</protein>
<dbReference type="EMBL" id="FJUW01000071">
    <property type="protein sequence ID" value="CZT12380.1"/>
    <property type="molecule type" value="Genomic_DNA"/>
</dbReference>
<gene>
    <name evidence="1" type="ORF">RCO7_09077</name>
</gene>
<accession>A0A1E1LPJ6</accession>
<comment type="caution">
    <text evidence="1">The sequence shown here is derived from an EMBL/GenBank/DDBJ whole genome shotgun (WGS) entry which is preliminary data.</text>
</comment>
<dbReference type="Proteomes" id="UP000178129">
    <property type="component" value="Unassembled WGS sequence"/>
</dbReference>
<sequence length="435" mass="50624">MEDIDLQIRAQQLLQKGRIAYPYSHDRRLQSGDQFRESKEQLEGSLAEIDRFYASSEAGPHDGPPNCQRCNKKKNDISRAFYNYYLSNDPRAWYAENLRYKQEMRRRFENPDTYTLDDNHSFFRSVLRDHLKQDLCTVLPTDDANIASFKYKTSDFFNEGRSTEEILDAYLGHVSTIAPSPEAAAFNSALQDSTTRDERAQLYVKYYCSSSWNDSPAVKAIKRKHSRMFEALLPHDHVLALWRKDARDSQSTKLAELQGKLSDIKMAHSAYLKNKKKKAEKAEKDQRMADREPARIEQCTLGGCPIEINLVTEEVIECAVCEWMDRKGGERGRAVYCSVEHANEDFEEHDRHDHRCMAERCIYHPKLGPPGNFTDALCFCQCCLEEDLVSMYCSQECYEENLADHQDQAYQRRGHHNHYEELEFFRPAEEMEIVS</sequence>
<organism evidence="1 2">
    <name type="scientific">Rhynchosporium graminicola</name>
    <dbReference type="NCBI Taxonomy" id="2792576"/>
    <lineage>
        <taxon>Eukaryota</taxon>
        <taxon>Fungi</taxon>
        <taxon>Dikarya</taxon>
        <taxon>Ascomycota</taxon>
        <taxon>Pezizomycotina</taxon>
        <taxon>Leotiomycetes</taxon>
        <taxon>Helotiales</taxon>
        <taxon>Ploettnerulaceae</taxon>
        <taxon>Rhynchosporium</taxon>
    </lineage>
</organism>
<evidence type="ECO:0000313" key="1">
    <source>
        <dbReference type="EMBL" id="CZT12380.1"/>
    </source>
</evidence>
<dbReference type="AlphaFoldDB" id="A0A1E1LPJ6"/>
<keyword evidence="2" id="KW-1185">Reference proteome</keyword>
<dbReference type="InParanoid" id="A0A1E1LPJ6"/>